<dbReference type="AlphaFoldDB" id="A0A8T2QSY6"/>
<dbReference type="InterPro" id="IPR029063">
    <property type="entry name" value="SAM-dependent_MTases_sf"/>
</dbReference>
<comment type="subcellular location">
    <subcellularLocation>
        <location evidence="1">Nucleus</location>
    </subcellularLocation>
</comment>
<dbReference type="SUPFAM" id="SSF53335">
    <property type="entry name" value="S-adenosyl-L-methionine-dependent methyltransferases"/>
    <property type="match status" value="1"/>
</dbReference>
<feature type="region of interest" description="Disordered" evidence="4">
    <location>
        <begin position="210"/>
        <end position="338"/>
    </location>
</feature>
<evidence type="ECO:0000256" key="3">
    <source>
        <dbReference type="PROSITE-ProRule" id="PRU00489"/>
    </source>
</evidence>
<evidence type="ECO:0000256" key="2">
    <source>
        <dbReference type="ARBA" id="ARBA00023242"/>
    </source>
</evidence>
<dbReference type="GO" id="GO:0003729">
    <property type="term" value="F:mRNA binding"/>
    <property type="evidence" value="ECO:0007669"/>
    <property type="project" value="TreeGrafter"/>
</dbReference>
<dbReference type="GO" id="GO:0005634">
    <property type="term" value="C:nucleus"/>
    <property type="evidence" value="ECO:0007669"/>
    <property type="project" value="UniProtKB-SubCell"/>
</dbReference>
<feature type="region of interest" description="Disordered" evidence="4">
    <location>
        <begin position="1"/>
        <end position="39"/>
    </location>
</feature>
<keyword evidence="2" id="KW-0539">Nucleus</keyword>
<evidence type="ECO:0000256" key="4">
    <source>
        <dbReference type="SAM" id="MobiDB-lite"/>
    </source>
</evidence>
<dbReference type="Proteomes" id="UP000825935">
    <property type="component" value="Chromosome 32"/>
</dbReference>
<feature type="compositionally biased region" description="Basic and acidic residues" evidence="4">
    <location>
        <begin position="70"/>
        <end position="87"/>
    </location>
</feature>
<dbReference type="PANTHER" id="PTHR13107:SF0">
    <property type="entry name" value="N6-ADENOSINE-METHYLTRANSFERASE NON-CATALYTIC SUBUNIT"/>
    <property type="match status" value="1"/>
</dbReference>
<comment type="similarity">
    <text evidence="3">Belongs to the MT-A70-like family.</text>
</comment>
<feature type="compositionally biased region" description="Basic and acidic residues" evidence="4">
    <location>
        <begin position="29"/>
        <end position="39"/>
    </location>
</feature>
<feature type="region of interest" description="Disordered" evidence="4">
    <location>
        <begin position="70"/>
        <end position="136"/>
    </location>
</feature>
<dbReference type="PROSITE" id="PS00092">
    <property type="entry name" value="N6_MTASE"/>
    <property type="match status" value="1"/>
</dbReference>
<dbReference type="GO" id="GO:0032259">
    <property type="term" value="P:methylation"/>
    <property type="evidence" value="ECO:0007669"/>
    <property type="project" value="InterPro"/>
</dbReference>
<evidence type="ECO:0000313" key="6">
    <source>
        <dbReference type="Proteomes" id="UP000825935"/>
    </source>
</evidence>
<dbReference type="PROSITE" id="PS51592">
    <property type="entry name" value="SAM_MTA70L_2"/>
    <property type="match status" value="1"/>
</dbReference>
<dbReference type="PANTHER" id="PTHR13107">
    <property type="entry name" value="N6-ADENOSINE-METHYLTRANSFERASE NON-CATALYTIC SUBUNIT"/>
    <property type="match status" value="1"/>
</dbReference>
<feature type="region of interest" description="Disordered" evidence="4">
    <location>
        <begin position="770"/>
        <end position="806"/>
    </location>
</feature>
<feature type="compositionally biased region" description="Polar residues" evidence="4">
    <location>
        <begin position="796"/>
        <end position="806"/>
    </location>
</feature>
<protein>
    <recommendedName>
        <fullName evidence="7">Methyltransferase-like protein 1</fullName>
    </recommendedName>
</protein>
<reference evidence="5" key="1">
    <citation type="submission" date="2021-08" db="EMBL/GenBank/DDBJ databases">
        <title>WGS assembly of Ceratopteris richardii.</title>
        <authorList>
            <person name="Marchant D.B."/>
            <person name="Chen G."/>
            <person name="Jenkins J."/>
            <person name="Shu S."/>
            <person name="Leebens-Mack J."/>
            <person name="Grimwood J."/>
            <person name="Schmutz J."/>
            <person name="Soltis P."/>
            <person name="Soltis D."/>
            <person name="Chen Z.-H."/>
        </authorList>
    </citation>
    <scope>NUCLEOTIDE SEQUENCE</scope>
    <source>
        <strain evidence="5">Whitten #5841</strain>
        <tissue evidence="5">Leaf</tissue>
    </source>
</reference>
<proteinExistence type="inferred from homology"/>
<dbReference type="InterPro" id="IPR007757">
    <property type="entry name" value="MT-A70-like"/>
</dbReference>
<dbReference type="Pfam" id="PF05063">
    <property type="entry name" value="MT-A70"/>
    <property type="match status" value="1"/>
</dbReference>
<feature type="compositionally biased region" description="Low complexity" evidence="4">
    <location>
        <begin position="773"/>
        <end position="791"/>
    </location>
</feature>
<evidence type="ECO:0000313" key="5">
    <source>
        <dbReference type="EMBL" id="KAH7287222.1"/>
    </source>
</evidence>
<feature type="region of interest" description="Disordered" evidence="4">
    <location>
        <begin position="832"/>
        <end position="851"/>
    </location>
</feature>
<accession>A0A8T2QSY6</accession>
<dbReference type="InterPro" id="IPR002052">
    <property type="entry name" value="DNA_methylase_N6_adenine_CS"/>
</dbReference>
<gene>
    <name evidence="5" type="ORF">KP509_32G044700</name>
</gene>
<dbReference type="OrthoDB" id="14833at2759"/>
<name>A0A8T2QSY6_CERRI</name>
<feature type="compositionally biased region" description="Pro residues" evidence="4">
    <location>
        <begin position="308"/>
        <end position="324"/>
    </location>
</feature>
<keyword evidence="6" id="KW-1185">Reference proteome</keyword>
<sequence length="892" mass="98274">MGRGVKRSWSPNILRRGRAEQEDLDQDSDDRREEKGCRRDYDRDRDRERFYERDADYECDREVRHKDGFRDDGEFFTRDREDPSDRWKQHRHRDQQRDKEDDAEYNYERDGWEVPRREKDKSEKVYRSAEERKDSKIDGSGIAGVEVMDRAIGNRAVSSDISHDKGFSSGSSPFRSRHADGLSGEFHASNGDVDWMGDSKFRYTEYEHQDRSFYEEETISGFDQSSGRSSNRGGDGSSSFNLPTGRGRGPKGSPGQRARGSDGRSPFVSYQASGMVIRGAQQTGKGGRGRGGKGARGGTRDSQRRDGSPPPLMGPGPLPVPGPGLTPHFGGHMPPHGSMSVMGTGMGHGPGPGLTPGGFALPPFGAPLAWGRGRGASDMGMHTGHPGPGPVNVAGPAPRFNPNMGPGPGHNMFFPPQRGGGSNVLPAPSYNGPSFGGRGIVPEKGFLNRMPPRVNAPAGLAPSRGEQNDYSQHFVDTGLRPQNFIRDVDLVDRFEEYPKLKELITRKDKLITENACPPMYMQMDLRVTELNCEMFGTKFDVILVDPPWEEYIRRAPGVGDSMEWWSFEEIQNLRIEAIADTPSFIFLWVGDAEGLDQGRQCLKKWGFRRCEDICWVKTNKENPTPALRHDASTLFQHSKEHCLMGIKGTVRRSSDAHIIHANIDTDIIISEEPPYGSTAKPEELYHIIEHFALGQRRLELFGEDHNIRAGWITVGKNLTSSNFNAQTYCKFVGDEDGKVWQGGRGNPPVDAPHLVGTTPEIEALRPKSPIIRSQQQQQSQAANSLSQMSAAHSNGKKTQNVSSQNVQATSAGVGQVVSSSSVIVLSNSCPSPGHNTLGMTKGGSTNKQLRRSPLLHSGGQAISEDEKGIAADAGLNTANIDEELKPLKEMTS</sequence>
<dbReference type="InterPro" id="IPR045123">
    <property type="entry name" value="METTL14-like"/>
</dbReference>
<feature type="compositionally biased region" description="Basic and acidic residues" evidence="4">
    <location>
        <begin position="298"/>
        <end position="307"/>
    </location>
</feature>
<feature type="compositionally biased region" description="Polar residues" evidence="4">
    <location>
        <begin position="833"/>
        <end position="847"/>
    </location>
</feature>
<organism evidence="5 6">
    <name type="scientific">Ceratopteris richardii</name>
    <name type="common">Triangle waterfern</name>
    <dbReference type="NCBI Taxonomy" id="49495"/>
    <lineage>
        <taxon>Eukaryota</taxon>
        <taxon>Viridiplantae</taxon>
        <taxon>Streptophyta</taxon>
        <taxon>Embryophyta</taxon>
        <taxon>Tracheophyta</taxon>
        <taxon>Polypodiopsida</taxon>
        <taxon>Polypodiidae</taxon>
        <taxon>Polypodiales</taxon>
        <taxon>Pteridineae</taxon>
        <taxon>Pteridaceae</taxon>
        <taxon>Parkerioideae</taxon>
        <taxon>Ceratopteris</taxon>
    </lineage>
</organism>
<evidence type="ECO:0008006" key="7">
    <source>
        <dbReference type="Google" id="ProtNLM"/>
    </source>
</evidence>
<dbReference type="EMBL" id="CM035437">
    <property type="protein sequence ID" value="KAH7287222.1"/>
    <property type="molecule type" value="Genomic_DNA"/>
</dbReference>
<evidence type="ECO:0000256" key="1">
    <source>
        <dbReference type="ARBA" id="ARBA00004123"/>
    </source>
</evidence>
<feature type="region of interest" description="Disordered" evidence="4">
    <location>
        <begin position="159"/>
        <end position="196"/>
    </location>
</feature>
<dbReference type="PROSITE" id="PS51143">
    <property type="entry name" value="MT_A70"/>
    <property type="match status" value="1"/>
</dbReference>
<comment type="caution">
    <text evidence="5">The sequence shown here is derived from an EMBL/GenBank/DDBJ whole genome shotgun (WGS) entry which is preliminary data.</text>
</comment>
<dbReference type="GO" id="GO:0008168">
    <property type="term" value="F:methyltransferase activity"/>
    <property type="evidence" value="ECO:0007669"/>
    <property type="project" value="InterPro"/>
</dbReference>
<dbReference type="GO" id="GO:0036396">
    <property type="term" value="C:RNA N6-methyladenosine methyltransferase complex"/>
    <property type="evidence" value="ECO:0007669"/>
    <property type="project" value="TreeGrafter"/>
</dbReference>
<feature type="compositionally biased region" description="Basic and acidic residues" evidence="4">
    <location>
        <begin position="95"/>
        <end position="136"/>
    </location>
</feature>